<evidence type="ECO:0000259" key="7">
    <source>
        <dbReference type="Pfam" id="PF25967"/>
    </source>
</evidence>
<feature type="domain" description="CusB-like beta-barrel" evidence="6">
    <location>
        <begin position="240"/>
        <end position="311"/>
    </location>
</feature>
<reference evidence="8 9" key="1">
    <citation type="submission" date="2021-03" db="EMBL/GenBank/DDBJ databases">
        <title>Genomic Encyclopedia of Type Strains, Phase IV (KMG-IV): sequencing the most valuable type-strain genomes for metagenomic binning, comparative biology and taxonomic classification.</title>
        <authorList>
            <person name="Goeker M."/>
        </authorList>
    </citation>
    <scope>NUCLEOTIDE SEQUENCE [LARGE SCALE GENOMIC DNA]</scope>
    <source>
        <strain evidence="8 9">DSM 26427</strain>
    </source>
</reference>
<dbReference type="InterPro" id="IPR058627">
    <property type="entry name" value="MdtA-like_C"/>
</dbReference>
<dbReference type="InterPro" id="IPR058792">
    <property type="entry name" value="Beta-barrel_RND_2"/>
</dbReference>
<comment type="similarity">
    <text evidence="2">Belongs to the membrane fusion protein (MFP) (TC 8.A.1) family.</text>
</comment>
<feature type="region of interest" description="Disordered" evidence="4">
    <location>
        <begin position="53"/>
        <end position="81"/>
    </location>
</feature>
<dbReference type="InterPro" id="IPR058625">
    <property type="entry name" value="MdtA-like_BSH"/>
</dbReference>
<keyword evidence="3" id="KW-0813">Transport</keyword>
<accession>A0ABS4EHI3</accession>
<dbReference type="PANTHER" id="PTHR30469:SF13">
    <property type="entry name" value="HAE1 FAMILY EFFLUX PUMP MFP COMPONENT"/>
    <property type="match status" value="1"/>
</dbReference>
<protein>
    <submittedName>
        <fullName evidence="8">RND family efflux transporter MFP subunit</fullName>
    </submittedName>
</protein>
<proteinExistence type="inferred from homology"/>
<dbReference type="RefSeq" id="WP_209848160.1">
    <property type="nucleotide sequence ID" value="NZ_JAGGJV010000001.1"/>
</dbReference>
<comment type="subcellular location">
    <subcellularLocation>
        <location evidence="1">Cell envelope</location>
    </subcellularLocation>
</comment>
<evidence type="ECO:0000256" key="2">
    <source>
        <dbReference type="ARBA" id="ARBA00009477"/>
    </source>
</evidence>
<dbReference type="Gene3D" id="1.10.287.470">
    <property type="entry name" value="Helix hairpin bin"/>
    <property type="match status" value="1"/>
</dbReference>
<dbReference type="Pfam" id="PF25954">
    <property type="entry name" value="Beta-barrel_RND_2"/>
    <property type="match status" value="1"/>
</dbReference>
<gene>
    <name evidence="8" type="ORF">J2Z75_000878</name>
</gene>
<organism evidence="8 9">
    <name type="scientific">Rhizobium herbae</name>
    <dbReference type="NCBI Taxonomy" id="508661"/>
    <lineage>
        <taxon>Bacteria</taxon>
        <taxon>Pseudomonadati</taxon>
        <taxon>Pseudomonadota</taxon>
        <taxon>Alphaproteobacteria</taxon>
        <taxon>Hyphomicrobiales</taxon>
        <taxon>Rhizobiaceae</taxon>
        <taxon>Rhizobium/Agrobacterium group</taxon>
        <taxon>Rhizobium</taxon>
    </lineage>
</organism>
<name>A0ABS4EHI3_9HYPH</name>
<evidence type="ECO:0000313" key="8">
    <source>
        <dbReference type="EMBL" id="MBP1857398.1"/>
    </source>
</evidence>
<dbReference type="SUPFAM" id="SSF111369">
    <property type="entry name" value="HlyD-like secretion proteins"/>
    <property type="match status" value="1"/>
</dbReference>
<dbReference type="InterPro" id="IPR006143">
    <property type="entry name" value="RND_pump_MFP"/>
</dbReference>
<dbReference type="Gene3D" id="2.40.420.20">
    <property type="match status" value="1"/>
</dbReference>
<feature type="domain" description="Multidrug resistance protein MdtA-like C-terminal permuted SH3" evidence="7">
    <location>
        <begin position="325"/>
        <end position="377"/>
    </location>
</feature>
<dbReference type="Gene3D" id="2.40.50.100">
    <property type="match status" value="1"/>
</dbReference>
<evidence type="ECO:0000259" key="6">
    <source>
        <dbReference type="Pfam" id="PF25954"/>
    </source>
</evidence>
<evidence type="ECO:0000256" key="1">
    <source>
        <dbReference type="ARBA" id="ARBA00004196"/>
    </source>
</evidence>
<dbReference type="Gene3D" id="2.40.30.170">
    <property type="match status" value="1"/>
</dbReference>
<dbReference type="Pfam" id="PF25967">
    <property type="entry name" value="RND-MFP_C"/>
    <property type="match status" value="1"/>
</dbReference>
<feature type="compositionally biased region" description="Gly residues" evidence="4">
    <location>
        <begin position="67"/>
        <end position="81"/>
    </location>
</feature>
<dbReference type="Pfam" id="PF25917">
    <property type="entry name" value="BSH_RND"/>
    <property type="match status" value="1"/>
</dbReference>
<evidence type="ECO:0000313" key="9">
    <source>
        <dbReference type="Proteomes" id="UP000823786"/>
    </source>
</evidence>
<comment type="caution">
    <text evidence="8">The sequence shown here is derived from an EMBL/GenBank/DDBJ whole genome shotgun (WGS) entry which is preliminary data.</text>
</comment>
<dbReference type="PANTHER" id="PTHR30469">
    <property type="entry name" value="MULTIDRUG RESISTANCE PROTEIN MDTA"/>
    <property type="match status" value="1"/>
</dbReference>
<dbReference type="Proteomes" id="UP000823786">
    <property type="component" value="Unassembled WGS sequence"/>
</dbReference>
<feature type="domain" description="Multidrug resistance protein MdtA-like barrel-sandwich hybrid" evidence="5">
    <location>
        <begin position="110"/>
        <end position="231"/>
    </location>
</feature>
<sequence>MRLWKQLLICLVILVVGLGVWVRFVPGAAAMLSKAGVPQQLIAYAAKPADAAKDGQGQGAQDQAGQGQSGRGQGRGQGGGAPLVVTQPVDSAVVNDRLNAIGNGEAILSVSVTPLATGNLTEVLVKSGDRIGKGQVIARLDSDEQKIAAAQAKVALDSAREKVERNRKLGNAVSVAILREAEFSMQAAELALQTAELDLRRRDIAAPSGGIVGIITAHPGDYVTTSTPIAVVDDRSQILVDFWVPERFSTKIAVGQDISATAIALPTSELSGVIDAIDNRVDQASRTLRVRARIDNPDDTLRAGMSFSVSVRFPGDHYPTVNPLAIQWSADGSYVWRIEAEKSQKVPVKIIQRNSDKVLVDAELAKGDAVVMEGVQRLRDGGAVRIAGEQRQQKQKPQQGDQEQKVSEAEAAK</sequence>
<evidence type="ECO:0000256" key="4">
    <source>
        <dbReference type="SAM" id="MobiDB-lite"/>
    </source>
</evidence>
<feature type="region of interest" description="Disordered" evidence="4">
    <location>
        <begin position="387"/>
        <end position="413"/>
    </location>
</feature>
<dbReference type="EMBL" id="JAGGJV010000001">
    <property type="protein sequence ID" value="MBP1857398.1"/>
    <property type="molecule type" value="Genomic_DNA"/>
</dbReference>
<feature type="compositionally biased region" description="Basic and acidic residues" evidence="4">
    <location>
        <begin position="402"/>
        <end position="413"/>
    </location>
</feature>
<evidence type="ECO:0000256" key="3">
    <source>
        <dbReference type="ARBA" id="ARBA00022448"/>
    </source>
</evidence>
<keyword evidence="9" id="KW-1185">Reference proteome</keyword>
<evidence type="ECO:0000259" key="5">
    <source>
        <dbReference type="Pfam" id="PF25917"/>
    </source>
</evidence>
<dbReference type="NCBIfam" id="TIGR01730">
    <property type="entry name" value="RND_mfp"/>
    <property type="match status" value="1"/>
</dbReference>